<feature type="domain" description="RNase H type-1" evidence="3">
    <location>
        <begin position="994"/>
        <end position="1067"/>
    </location>
</feature>
<accession>A0AAW2JNN0</accession>
<proteinExistence type="predicted"/>
<dbReference type="PANTHER" id="PTHR46890:SF48">
    <property type="entry name" value="RNA-DIRECTED DNA POLYMERASE"/>
    <property type="match status" value="1"/>
</dbReference>
<dbReference type="InterPro" id="IPR012337">
    <property type="entry name" value="RNaseH-like_sf"/>
</dbReference>
<evidence type="ECO:0000259" key="3">
    <source>
        <dbReference type="Pfam" id="PF13456"/>
    </source>
</evidence>
<dbReference type="Pfam" id="PF00078">
    <property type="entry name" value="RVT_1"/>
    <property type="match status" value="1"/>
</dbReference>
<dbReference type="Pfam" id="PF14111">
    <property type="entry name" value="DUF4283"/>
    <property type="match status" value="1"/>
</dbReference>
<dbReference type="SUPFAM" id="SSF53098">
    <property type="entry name" value="Ribonuclease H-like"/>
    <property type="match status" value="1"/>
</dbReference>
<feature type="region of interest" description="Disordered" evidence="1">
    <location>
        <begin position="1"/>
        <end position="51"/>
    </location>
</feature>
<gene>
    <name evidence="5" type="ORF">Scaly_3092700</name>
</gene>
<name>A0AAW2JNN0_9LAMI</name>
<dbReference type="InterPro" id="IPR036397">
    <property type="entry name" value="RNaseH_sf"/>
</dbReference>
<reference evidence="5" key="2">
    <citation type="journal article" date="2024" name="Plant">
        <title>Genomic evolution and insights into agronomic trait innovations of Sesamum species.</title>
        <authorList>
            <person name="Miao H."/>
            <person name="Wang L."/>
            <person name="Qu L."/>
            <person name="Liu H."/>
            <person name="Sun Y."/>
            <person name="Le M."/>
            <person name="Wang Q."/>
            <person name="Wei S."/>
            <person name="Zheng Y."/>
            <person name="Lin W."/>
            <person name="Duan Y."/>
            <person name="Cao H."/>
            <person name="Xiong S."/>
            <person name="Wang X."/>
            <person name="Wei L."/>
            <person name="Li C."/>
            <person name="Ma Q."/>
            <person name="Ju M."/>
            <person name="Zhao R."/>
            <person name="Li G."/>
            <person name="Mu C."/>
            <person name="Tian Q."/>
            <person name="Mei H."/>
            <person name="Zhang T."/>
            <person name="Gao T."/>
            <person name="Zhang H."/>
        </authorList>
    </citation>
    <scope>NUCLEOTIDE SEQUENCE</scope>
    <source>
        <strain evidence="5">KEN8</strain>
    </source>
</reference>
<comment type="caution">
    <text evidence="5">The sequence shown here is derived from an EMBL/GenBank/DDBJ whole genome shotgun (WGS) entry which is preliminary data.</text>
</comment>
<evidence type="ECO:0008006" key="6">
    <source>
        <dbReference type="Google" id="ProtNLM"/>
    </source>
</evidence>
<dbReference type="GO" id="GO:0004523">
    <property type="term" value="F:RNA-DNA hybrid ribonuclease activity"/>
    <property type="evidence" value="ECO:0007669"/>
    <property type="project" value="InterPro"/>
</dbReference>
<dbReference type="EMBL" id="JACGWM010000967">
    <property type="protein sequence ID" value="KAL0295687.1"/>
    <property type="molecule type" value="Genomic_DNA"/>
</dbReference>
<dbReference type="InterPro" id="IPR000477">
    <property type="entry name" value="RT_dom"/>
</dbReference>
<feature type="compositionally biased region" description="Polar residues" evidence="1">
    <location>
        <begin position="37"/>
        <end position="47"/>
    </location>
</feature>
<feature type="domain" description="DUF4283" evidence="4">
    <location>
        <begin position="86"/>
        <end position="155"/>
    </location>
</feature>
<dbReference type="InterPro" id="IPR002156">
    <property type="entry name" value="RNaseH_domain"/>
</dbReference>
<evidence type="ECO:0000256" key="1">
    <source>
        <dbReference type="SAM" id="MobiDB-lite"/>
    </source>
</evidence>
<feature type="domain" description="Reverse transcriptase" evidence="2">
    <location>
        <begin position="660"/>
        <end position="804"/>
    </location>
</feature>
<protein>
    <recommendedName>
        <fullName evidence="6">Reverse transcriptase domain-containing protein</fullName>
    </recommendedName>
</protein>
<dbReference type="Gene3D" id="3.60.10.10">
    <property type="entry name" value="Endonuclease/exonuclease/phosphatase"/>
    <property type="match status" value="1"/>
</dbReference>
<dbReference type="InterPro" id="IPR036691">
    <property type="entry name" value="Endo/exonu/phosph_ase_sf"/>
</dbReference>
<dbReference type="CDD" id="cd01650">
    <property type="entry name" value="RT_nLTR_like"/>
    <property type="match status" value="1"/>
</dbReference>
<dbReference type="SUPFAM" id="SSF56672">
    <property type="entry name" value="DNA/RNA polymerases"/>
    <property type="match status" value="1"/>
</dbReference>
<reference evidence="5" key="1">
    <citation type="submission" date="2020-06" db="EMBL/GenBank/DDBJ databases">
        <authorList>
            <person name="Li T."/>
            <person name="Hu X."/>
            <person name="Zhang T."/>
            <person name="Song X."/>
            <person name="Zhang H."/>
            <person name="Dai N."/>
            <person name="Sheng W."/>
            <person name="Hou X."/>
            <person name="Wei L."/>
        </authorList>
    </citation>
    <scope>NUCLEOTIDE SEQUENCE</scope>
    <source>
        <strain evidence="5">KEN8</strain>
        <tissue evidence="5">Leaf</tissue>
    </source>
</reference>
<dbReference type="InterPro" id="IPR052343">
    <property type="entry name" value="Retrotransposon-Effector_Assoc"/>
</dbReference>
<dbReference type="CDD" id="cd06222">
    <property type="entry name" value="RNase_H_like"/>
    <property type="match status" value="1"/>
</dbReference>
<dbReference type="InterPro" id="IPR043502">
    <property type="entry name" value="DNA/RNA_pol_sf"/>
</dbReference>
<evidence type="ECO:0000259" key="4">
    <source>
        <dbReference type="Pfam" id="PF14111"/>
    </source>
</evidence>
<dbReference type="PANTHER" id="PTHR46890">
    <property type="entry name" value="NON-LTR RETROLELEMENT REVERSE TRANSCRIPTASE-LIKE PROTEIN-RELATED"/>
    <property type="match status" value="1"/>
</dbReference>
<evidence type="ECO:0000259" key="2">
    <source>
        <dbReference type="Pfam" id="PF00078"/>
    </source>
</evidence>
<dbReference type="SUPFAM" id="SSF56219">
    <property type="entry name" value="DNase I-like"/>
    <property type="match status" value="1"/>
</dbReference>
<dbReference type="AlphaFoldDB" id="A0AAW2JNN0"/>
<organism evidence="5">
    <name type="scientific">Sesamum calycinum</name>
    <dbReference type="NCBI Taxonomy" id="2727403"/>
    <lineage>
        <taxon>Eukaryota</taxon>
        <taxon>Viridiplantae</taxon>
        <taxon>Streptophyta</taxon>
        <taxon>Embryophyta</taxon>
        <taxon>Tracheophyta</taxon>
        <taxon>Spermatophyta</taxon>
        <taxon>Magnoliopsida</taxon>
        <taxon>eudicotyledons</taxon>
        <taxon>Gunneridae</taxon>
        <taxon>Pentapetalae</taxon>
        <taxon>asterids</taxon>
        <taxon>lamiids</taxon>
        <taxon>Lamiales</taxon>
        <taxon>Pedaliaceae</taxon>
        <taxon>Sesamum</taxon>
    </lineage>
</organism>
<sequence>MDKILSLENSIPINPPPAKPPDSEHRRTFSDVLRSPFTPQIAPTSPRSQEKSFDEVAGLGTAYIYRGRPAISFSDDEKARLAYPYRYALVGKFSHGVPSWKGLHDGMERLGLKGAFSVGVINFRHVLINCSNDEDYARLWMRQIWTFEGMPMRGKQVAQEQDKQGVTGVHETGTSGVVKQSIQWQTAALDEERRDIDNSTPAEMDNDELQAEQIGVENVTLLDDVNRQITVGDHSATITLNKSGGMQEVVDQSLHRGEVELQMFEKMPQRIEVTSHGPPTNQANTQGEILDVRSNAQICRDSRTESAGQNLMAETEQHLMAENVLLADAENEQHVLDERTESQIQLDDFQEGKSKGTVRRNRSTGDISNRVGTKQKLLKRLCKENKPNLVALLEPMSSRTCICYYVYAKCDKVERRIIWHSLSELAEVSSPWLVGGDFISILHLSERQGGGYPRHHSMEEFQQTIFDCGLIDIGFEGSQFTWTNKRIWQRLDRVLFSREWLECFQDTKVSHLPRNTSDHCPIMISTDHITARRPSTFRFQNMWLRHEDFIPMVKLAWELPSQMQGLLKLKEKITSFEAKTGLVEQNKVRYFEDVLGTTEQCDLNSLEDLIPRMLDDTMAANMCQIPTIDEVKNVISLEVLRYLKSFTATTIILIPKVESPKTWKDFRPISLCNVSNKILTKVLCQRIKPVLPSLISKTQSGFVPGRVISDNILLAQELVHEIGNKRNEGNVILKLDMAKAYDRLEWGFLYKIMERMGFSDTWIRLIKSCVEGCWFSVLLNGEATGFFKSSRGLRQGDPLSPFFMTHDLYFGLETRISKAYGNDCKCIKNVTGFMMKHLPITYLGAPLYTGNKKASLFDSLIQSLNTCINGWEKSVLSFGADKPLEAIVDRQYQTHESVHYYWNEDHWDMDKLFRTLPFNLVHKVASIPFDRGRPDKACWRLKASGEFSLKSARDQHIQILYHTRLLKHNHWKGDRNLADLLEYRFHKPQATTPILGLDIALEMGISRLWIKTDASAIISIINSTTRGHWKYQHLIMRIHDLLGKIEYKLTHIYREGNGVADYLANEACRLQQHRFISCDQQIDGKLKGLIRMDARQLPNFRF</sequence>
<dbReference type="Gene3D" id="3.30.420.10">
    <property type="entry name" value="Ribonuclease H-like superfamily/Ribonuclease H"/>
    <property type="match status" value="1"/>
</dbReference>
<evidence type="ECO:0000313" key="5">
    <source>
        <dbReference type="EMBL" id="KAL0295687.1"/>
    </source>
</evidence>
<dbReference type="InterPro" id="IPR025558">
    <property type="entry name" value="DUF4283"/>
</dbReference>
<dbReference type="InterPro" id="IPR044730">
    <property type="entry name" value="RNase_H-like_dom_plant"/>
</dbReference>
<dbReference type="Pfam" id="PF13456">
    <property type="entry name" value="RVT_3"/>
    <property type="match status" value="1"/>
</dbReference>
<dbReference type="GO" id="GO:0003676">
    <property type="term" value="F:nucleic acid binding"/>
    <property type="evidence" value="ECO:0007669"/>
    <property type="project" value="InterPro"/>
</dbReference>